<evidence type="ECO:0000313" key="2">
    <source>
        <dbReference type="EMBL" id="KAL1533092.1"/>
    </source>
</evidence>
<feature type="region of interest" description="Disordered" evidence="1">
    <location>
        <begin position="1"/>
        <end position="23"/>
    </location>
</feature>
<protein>
    <submittedName>
        <fullName evidence="2">Uncharacterized protein</fullName>
    </submittedName>
</protein>
<name>A0ABD1FML8_SALDI</name>
<sequence>MPQQRLRSKPCTLIDRPNPSPTRLQQRHRLDFFQTLAKSEEITSLTAISRKRSKITNRHNHRVARGRSTNPS</sequence>
<dbReference type="Proteomes" id="UP001567538">
    <property type="component" value="Unassembled WGS sequence"/>
</dbReference>
<comment type="caution">
    <text evidence="2">The sequence shown here is derived from an EMBL/GenBank/DDBJ whole genome shotgun (WGS) entry which is preliminary data.</text>
</comment>
<organism evidence="2 3">
    <name type="scientific">Salvia divinorum</name>
    <name type="common">Maria pastora</name>
    <name type="synonym">Diviner's sage</name>
    <dbReference type="NCBI Taxonomy" id="28513"/>
    <lineage>
        <taxon>Eukaryota</taxon>
        <taxon>Viridiplantae</taxon>
        <taxon>Streptophyta</taxon>
        <taxon>Embryophyta</taxon>
        <taxon>Tracheophyta</taxon>
        <taxon>Spermatophyta</taxon>
        <taxon>Magnoliopsida</taxon>
        <taxon>eudicotyledons</taxon>
        <taxon>Gunneridae</taxon>
        <taxon>Pentapetalae</taxon>
        <taxon>asterids</taxon>
        <taxon>lamiids</taxon>
        <taxon>Lamiales</taxon>
        <taxon>Lamiaceae</taxon>
        <taxon>Nepetoideae</taxon>
        <taxon>Mentheae</taxon>
        <taxon>Salviinae</taxon>
        <taxon>Salvia</taxon>
        <taxon>Salvia subgen. Calosphace</taxon>
    </lineage>
</organism>
<dbReference type="AlphaFoldDB" id="A0ABD1FML8"/>
<gene>
    <name evidence="2" type="ORF">AAHA92_33027</name>
</gene>
<evidence type="ECO:0000256" key="1">
    <source>
        <dbReference type="SAM" id="MobiDB-lite"/>
    </source>
</evidence>
<accession>A0ABD1FML8</accession>
<reference evidence="2 3" key="1">
    <citation type="submission" date="2024-06" db="EMBL/GenBank/DDBJ databases">
        <title>A chromosome level genome sequence of Diviner's sage (Salvia divinorum).</title>
        <authorList>
            <person name="Ford S.A."/>
            <person name="Ro D.-K."/>
            <person name="Ness R.W."/>
            <person name="Phillips M.A."/>
        </authorList>
    </citation>
    <scope>NUCLEOTIDE SEQUENCE [LARGE SCALE GENOMIC DNA]</scope>
    <source>
        <strain evidence="2">SAF-2024a</strain>
        <tissue evidence="2">Leaf</tissue>
    </source>
</reference>
<proteinExistence type="predicted"/>
<evidence type="ECO:0000313" key="3">
    <source>
        <dbReference type="Proteomes" id="UP001567538"/>
    </source>
</evidence>
<feature type="region of interest" description="Disordered" evidence="1">
    <location>
        <begin position="50"/>
        <end position="72"/>
    </location>
</feature>
<feature type="compositionally biased region" description="Basic residues" evidence="1">
    <location>
        <begin position="50"/>
        <end position="65"/>
    </location>
</feature>
<keyword evidence="3" id="KW-1185">Reference proteome</keyword>
<dbReference type="EMBL" id="JBEAFC010000014">
    <property type="protein sequence ID" value="KAL1533092.1"/>
    <property type="molecule type" value="Genomic_DNA"/>
</dbReference>